<dbReference type="KEGG" id="achi:CDG60_15310"/>
<feature type="signal peptide" evidence="3">
    <location>
        <begin position="1"/>
        <end position="23"/>
    </location>
</feature>
<dbReference type="AlphaFoldDB" id="A0A3B7M571"/>
<dbReference type="GO" id="GO:0005506">
    <property type="term" value="F:iron ion binding"/>
    <property type="evidence" value="ECO:0007669"/>
    <property type="project" value="InterPro"/>
</dbReference>
<reference evidence="5" key="1">
    <citation type="submission" date="2018-09" db="EMBL/GenBank/DDBJ databases">
        <title>The complete genome of Acinetobacter sp. strain WCHAc010005.</title>
        <authorList>
            <person name="Hu Y."/>
            <person name="Long H."/>
            <person name="Feng Y."/>
            <person name="Zong Z."/>
        </authorList>
    </citation>
    <scope>NUCLEOTIDE SEQUENCE [LARGE SCALE GENOMIC DNA]</scope>
    <source>
        <strain evidence="5">WCHAc010005</strain>
    </source>
</reference>
<evidence type="ECO:0000256" key="1">
    <source>
        <dbReference type="ARBA" id="ARBA00005523"/>
    </source>
</evidence>
<dbReference type="Proteomes" id="UP000263753">
    <property type="component" value="Chromosome"/>
</dbReference>
<accession>A0A3B7M571</accession>
<dbReference type="SUPFAM" id="SSF47175">
    <property type="entry name" value="Cytochromes"/>
    <property type="match status" value="1"/>
</dbReference>
<dbReference type="GO" id="GO:0022900">
    <property type="term" value="P:electron transport chain"/>
    <property type="evidence" value="ECO:0007669"/>
    <property type="project" value="InterPro"/>
</dbReference>
<organism evidence="4 5">
    <name type="scientific">Acinetobacter chinensis</name>
    <dbReference type="NCBI Taxonomy" id="2004650"/>
    <lineage>
        <taxon>Bacteria</taxon>
        <taxon>Pseudomonadati</taxon>
        <taxon>Pseudomonadota</taxon>
        <taxon>Gammaproteobacteria</taxon>
        <taxon>Moraxellales</taxon>
        <taxon>Moraxellaceae</taxon>
        <taxon>Acinetobacter</taxon>
    </lineage>
</organism>
<dbReference type="InterPro" id="IPR010980">
    <property type="entry name" value="Cyt_c/b562"/>
</dbReference>
<evidence type="ECO:0000313" key="4">
    <source>
        <dbReference type="EMBL" id="AXY57813.1"/>
    </source>
</evidence>
<dbReference type="GO" id="GO:0009055">
    <property type="term" value="F:electron transfer activity"/>
    <property type="evidence" value="ECO:0007669"/>
    <property type="project" value="InterPro"/>
</dbReference>
<gene>
    <name evidence="4" type="ORF">CDG60_15310</name>
</gene>
<dbReference type="GO" id="GO:0042597">
    <property type="term" value="C:periplasmic space"/>
    <property type="evidence" value="ECO:0007669"/>
    <property type="project" value="InterPro"/>
</dbReference>
<comment type="similarity">
    <text evidence="1">Belongs to the cytochrome b562 family.</text>
</comment>
<keyword evidence="4" id="KW-0547">Nucleotide-binding</keyword>
<dbReference type="RefSeq" id="WP_087513095.1">
    <property type="nucleotide sequence ID" value="NZ_CP032134.1"/>
</dbReference>
<dbReference type="GO" id="GO:0005524">
    <property type="term" value="F:ATP binding"/>
    <property type="evidence" value="ECO:0007669"/>
    <property type="project" value="UniProtKB-KW"/>
</dbReference>
<feature type="chain" id="PRO_5017668929" evidence="3">
    <location>
        <begin position="24"/>
        <end position="125"/>
    </location>
</feature>
<evidence type="ECO:0000256" key="2">
    <source>
        <dbReference type="ARBA" id="ARBA00022729"/>
    </source>
</evidence>
<proteinExistence type="inferred from homology"/>
<sequence length="125" mass="13683">MIKKTLATLLFSSALLVSSLSFAETLEHNMETLAKNYKAFNKAENTKDAQKALDSMKTAALDAKKVKLKTADRKALTSDALYDQLIGQIDKASALLKAGQLAQAKIEGQKLKTIRDAGHSVYHHH</sequence>
<dbReference type="InterPro" id="IPR009155">
    <property type="entry name" value="Cyt_b562"/>
</dbReference>
<dbReference type="GO" id="GO:0020037">
    <property type="term" value="F:heme binding"/>
    <property type="evidence" value="ECO:0007669"/>
    <property type="project" value="InterPro"/>
</dbReference>
<evidence type="ECO:0000313" key="5">
    <source>
        <dbReference type="Proteomes" id="UP000263753"/>
    </source>
</evidence>
<dbReference type="Gene3D" id="1.20.120.10">
    <property type="entry name" value="Cytochrome c/b562"/>
    <property type="match status" value="1"/>
</dbReference>
<keyword evidence="4" id="KW-0067">ATP-binding</keyword>
<dbReference type="EMBL" id="CP032134">
    <property type="protein sequence ID" value="AXY57813.1"/>
    <property type="molecule type" value="Genomic_DNA"/>
</dbReference>
<evidence type="ECO:0000256" key="3">
    <source>
        <dbReference type="SAM" id="SignalP"/>
    </source>
</evidence>
<dbReference type="Pfam" id="PF07361">
    <property type="entry name" value="Cytochrom_B562"/>
    <property type="match status" value="1"/>
</dbReference>
<keyword evidence="2 3" id="KW-0732">Signal</keyword>
<name>A0A3B7M571_9GAMM</name>
<protein>
    <submittedName>
        <fullName evidence="4">ATP-binding protein</fullName>
    </submittedName>
</protein>